<dbReference type="Proteomes" id="UP000298588">
    <property type="component" value="Chromosome"/>
</dbReference>
<dbReference type="RefSeq" id="WP_137101225.1">
    <property type="nucleotide sequence ID" value="NZ_CP039865.1"/>
</dbReference>
<accession>A0A4D7QSD4</accession>
<evidence type="ECO:0000313" key="1">
    <source>
        <dbReference type="EMBL" id="QCK87897.1"/>
    </source>
</evidence>
<protein>
    <submittedName>
        <fullName evidence="1">Uncharacterized protein</fullName>
    </submittedName>
</protein>
<dbReference type="EMBL" id="CP039865">
    <property type="protein sequence ID" value="QCK87897.1"/>
    <property type="molecule type" value="Genomic_DNA"/>
</dbReference>
<dbReference type="AlphaFoldDB" id="A0A4D7QSD4"/>
<gene>
    <name evidence="1" type="ORF">E8L99_20130</name>
</gene>
<keyword evidence="2" id="KW-1185">Reference proteome</keyword>
<sequence>MKFFYESTNINEKTFSGVYHSTIQTDSHGIERNFAKNYNFDNIFCDLHDTAQWRRLISASLIDLDDVVKEALRHHPRRKDFYRNLDELTTHMEFYIRTSTLKGRKNCYNITGFGYIVDENAAKGLSGFFGVHVVKSAKNSEFNILSVNNLKERVFF</sequence>
<evidence type="ECO:0000313" key="2">
    <source>
        <dbReference type="Proteomes" id="UP000298588"/>
    </source>
</evidence>
<name>A0A4D7QSD4_9HYPH</name>
<proteinExistence type="predicted"/>
<dbReference type="KEGG" id="paqt:E8L99_20130"/>
<organism evidence="1 2">
    <name type="scientific">Phreatobacter aquaticus</name>
    <dbReference type="NCBI Taxonomy" id="2570229"/>
    <lineage>
        <taxon>Bacteria</taxon>
        <taxon>Pseudomonadati</taxon>
        <taxon>Pseudomonadota</taxon>
        <taxon>Alphaproteobacteria</taxon>
        <taxon>Hyphomicrobiales</taxon>
        <taxon>Phreatobacteraceae</taxon>
        <taxon>Phreatobacter</taxon>
    </lineage>
</organism>
<reference evidence="1 2" key="1">
    <citation type="submission" date="2019-04" db="EMBL/GenBank/DDBJ databases">
        <title>Phreatobacter aquaticus sp. nov.</title>
        <authorList>
            <person name="Choi A."/>
            <person name="Baek K."/>
        </authorList>
    </citation>
    <scope>NUCLEOTIDE SEQUENCE [LARGE SCALE GENOMIC DNA]</scope>
    <source>
        <strain evidence="1 2">NMCR1094</strain>
    </source>
</reference>